<evidence type="ECO:0000256" key="1">
    <source>
        <dbReference type="ARBA" id="ARBA00000014"/>
    </source>
</evidence>
<accession>A0A9P0BTP0</accession>
<dbReference type="PANTHER" id="PTHR43725">
    <property type="entry name" value="UDP-GLUCOSE 4-EPIMERASE"/>
    <property type="match status" value="1"/>
</dbReference>
<dbReference type="GO" id="GO:0005829">
    <property type="term" value="C:cytosol"/>
    <property type="evidence" value="ECO:0007669"/>
    <property type="project" value="TreeGrafter"/>
</dbReference>
<sequence length="348" mass="38654">MPRFKTILVTGGAGYIGSHCVVDLLNAGHDVIAIDNFANAVGDEEGSPALKRAEQITGKNIVFYEADLLNKPQINDIFDKHPIDCVIHFAALKAVGESMQQPLLYYQNNLLGMLNLLEIMRSHECYQMVFSSSCTVYGEPEYLPITETHPTGSITNVYGRTKYFIEEMLKDLSAADEKWNIISLRYFNPVGAHPSGLIGEDPTKEFTNLMPFMAQVALGKKPVLTVFGNDYNTPDGTGIRDYIHVMDLASGHVAALNFLGSNQVRLKVYNLGTGRGVSVKELVEVFERVTKTKIPLKYVDRRLGDITAMWADASLAKEELGWSTKLTIEEMCKYKTGCGIIKPFNITQ</sequence>
<protein>
    <recommendedName>
        <fullName evidence="7">UDP-glucose 4-epimerase</fullName>
        <ecNumber evidence="7">5.1.3.2</ecNumber>
    </recommendedName>
</protein>
<keyword evidence="6 7" id="KW-0413">Isomerase</keyword>
<dbReference type="InterPro" id="IPR016040">
    <property type="entry name" value="NAD(P)-bd_dom"/>
</dbReference>
<keyword evidence="10" id="KW-1185">Reference proteome</keyword>
<evidence type="ECO:0000256" key="4">
    <source>
        <dbReference type="ARBA" id="ARBA00023027"/>
    </source>
</evidence>
<dbReference type="GO" id="GO:0003978">
    <property type="term" value="F:UDP-glucose 4-epimerase activity"/>
    <property type="evidence" value="ECO:0007669"/>
    <property type="project" value="UniProtKB-UniRule"/>
</dbReference>
<dbReference type="NCBIfam" id="TIGR01179">
    <property type="entry name" value="galE"/>
    <property type="match status" value="1"/>
</dbReference>
<dbReference type="Gene3D" id="3.90.25.10">
    <property type="entry name" value="UDP-galactose 4-epimerase, domain 1"/>
    <property type="match status" value="1"/>
</dbReference>
<dbReference type="InterPro" id="IPR005886">
    <property type="entry name" value="UDP_G4E"/>
</dbReference>
<gene>
    <name evidence="9" type="ORF">CINC_LOCUS4919</name>
</gene>
<comment type="pathway">
    <text evidence="7">Carbohydrate metabolism; galactose metabolism.</text>
</comment>
<evidence type="ECO:0000256" key="7">
    <source>
        <dbReference type="RuleBase" id="RU366046"/>
    </source>
</evidence>
<dbReference type="AlphaFoldDB" id="A0A9P0BTP0"/>
<organism evidence="9 10">
    <name type="scientific">Chrysodeixis includens</name>
    <name type="common">Soybean looper</name>
    <name type="synonym">Pseudoplusia includens</name>
    <dbReference type="NCBI Taxonomy" id="689277"/>
    <lineage>
        <taxon>Eukaryota</taxon>
        <taxon>Metazoa</taxon>
        <taxon>Ecdysozoa</taxon>
        <taxon>Arthropoda</taxon>
        <taxon>Hexapoda</taxon>
        <taxon>Insecta</taxon>
        <taxon>Pterygota</taxon>
        <taxon>Neoptera</taxon>
        <taxon>Endopterygota</taxon>
        <taxon>Lepidoptera</taxon>
        <taxon>Glossata</taxon>
        <taxon>Ditrysia</taxon>
        <taxon>Noctuoidea</taxon>
        <taxon>Noctuidae</taxon>
        <taxon>Plusiinae</taxon>
        <taxon>Chrysodeixis</taxon>
    </lineage>
</organism>
<comment type="similarity">
    <text evidence="7">Belongs to the NAD(P)-dependent epimerase/dehydratase family.</text>
</comment>
<evidence type="ECO:0000313" key="9">
    <source>
        <dbReference type="EMBL" id="CAH0590407.1"/>
    </source>
</evidence>
<evidence type="ECO:0000313" key="10">
    <source>
        <dbReference type="Proteomes" id="UP001154114"/>
    </source>
</evidence>
<evidence type="ECO:0000256" key="6">
    <source>
        <dbReference type="ARBA" id="ARBA00023235"/>
    </source>
</evidence>
<dbReference type="SUPFAM" id="SSF51735">
    <property type="entry name" value="NAD(P)-binding Rossmann-fold domains"/>
    <property type="match status" value="1"/>
</dbReference>
<dbReference type="GO" id="GO:0033499">
    <property type="term" value="P:galactose catabolic process via UDP-galactose, Leloir pathway"/>
    <property type="evidence" value="ECO:0007669"/>
    <property type="project" value="TreeGrafter"/>
</dbReference>
<comment type="cofactor">
    <cofactor evidence="2 7">
        <name>NAD(+)</name>
        <dbReference type="ChEBI" id="CHEBI:57540"/>
    </cofactor>
</comment>
<dbReference type="PRINTS" id="PR01713">
    <property type="entry name" value="NUCEPIMERASE"/>
</dbReference>
<dbReference type="GO" id="GO:0003974">
    <property type="term" value="F:UDP-N-acetylglucosamine 4-epimerase activity"/>
    <property type="evidence" value="ECO:0007669"/>
    <property type="project" value="UniProtKB-EC"/>
</dbReference>
<evidence type="ECO:0000256" key="2">
    <source>
        <dbReference type="ARBA" id="ARBA00001911"/>
    </source>
</evidence>
<proteinExistence type="inferred from homology"/>
<comment type="catalytic activity">
    <reaction evidence="1">
        <text>UDP-N-acetyl-alpha-D-glucosamine = UDP-N-acetyl-alpha-D-galactosamine</text>
        <dbReference type="Rhea" id="RHEA:20517"/>
        <dbReference type="ChEBI" id="CHEBI:57705"/>
        <dbReference type="ChEBI" id="CHEBI:67138"/>
        <dbReference type="EC" id="5.1.3.7"/>
    </reaction>
</comment>
<dbReference type="EC" id="5.1.3.2" evidence="7"/>
<comment type="subunit">
    <text evidence="7">Homodimer.</text>
</comment>
<keyword evidence="7" id="KW-0119">Carbohydrate metabolism</keyword>
<evidence type="ECO:0000256" key="3">
    <source>
        <dbReference type="ARBA" id="ARBA00002760"/>
    </source>
</evidence>
<evidence type="ECO:0000256" key="5">
    <source>
        <dbReference type="ARBA" id="ARBA00023144"/>
    </source>
</evidence>
<dbReference type="PANTHER" id="PTHR43725:SF31">
    <property type="entry name" value="UDP-GLUCOSE 4-EPIMERASE"/>
    <property type="match status" value="1"/>
</dbReference>
<dbReference type="InterPro" id="IPR036291">
    <property type="entry name" value="NAD(P)-bd_dom_sf"/>
</dbReference>
<feature type="domain" description="NAD(P)-binding" evidence="8">
    <location>
        <begin position="8"/>
        <end position="333"/>
    </location>
</feature>
<dbReference type="CDD" id="cd05247">
    <property type="entry name" value="UDP_G4E_1_SDR_e"/>
    <property type="match status" value="1"/>
</dbReference>
<dbReference type="Gene3D" id="3.40.50.720">
    <property type="entry name" value="NAD(P)-binding Rossmann-like Domain"/>
    <property type="match status" value="1"/>
</dbReference>
<evidence type="ECO:0000259" key="8">
    <source>
        <dbReference type="Pfam" id="PF16363"/>
    </source>
</evidence>
<keyword evidence="4 7" id="KW-0520">NAD</keyword>
<keyword evidence="5" id="KW-0299">Galactose metabolism</keyword>
<comment type="function">
    <text evidence="3">Catalyzes two distinct but analogous reactions: the reversible epimerization of UDP-glucose to UDP-galactose and the reversible epimerization of UDP-N-acetylglucosamine to UDP-N-acetylgalactosamine. The reaction with UDP-Gal plays a critical role in the Leloir pathway of galactose catabolism in which galactose is converted to the glycolytic intermediate glucose 6-phosphate. It contributes to the catabolism of dietary galactose and enables the endogenous biosynthesis of both UDP-Gal and UDP-GalNAc when exogenous sources are limited. Both UDP-sugar interconversions are important in the synthesis of glycoproteins and glycolipids.</text>
</comment>
<dbReference type="Pfam" id="PF16363">
    <property type="entry name" value="GDP_Man_Dehyd"/>
    <property type="match status" value="1"/>
</dbReference>
<reference evidence="9" key="1">
    <citation type="submission" date="2021-12" db="EMBL/GenBank/DDBJ databases">
        <authorList>
            <person name="King R."/>
        </authorList>
    </citation>
    <scope>NUCLEOTIDE SEQUENCE</scope>
</reference>
<comment type="catalytic activity">
    <reaction evidence="7">
        <text>UDP-alpha-D-glucose = UDP-alpha-D-galactose</text>
        <dbReference type="Rhea" id="RHEA:22168"/>
        <dbReference type="ChEBI" id="CHEBI:58885"/>
        <dbReference type="ChEBI" id="CHEBI:66914"/>
        <dbReference type="EC" id="5.1.3.2"/>
    </reaction>
</comment>
<dbReference type="Proteomes" id="UP001154114">
    <property type="component" value="Chromosome 18"/>
</dbReference>
<dbReference type="EMBL" id="LR824021">
    <property type="protein sequence ID" value="CAH0590407.1"/>
    <property type="molecule type" value="Genomic_DNA"/>
</dbReference>
<name>A0A9P0BTP0_CHRIL</name>
<dbReference type="OrthoDB" id="9402762at2759"/>